<feature type="transmembrane region" description="Helical" evidence="2">
    <location>
        <begin position="381"/>
        <end position="400"/>
    </location>
</feature>
<sequence>MDHDDNGKASSSSSLNVKNCAVTFVNEASSSKSLQTKLIDASKKHFEISPDKEPLLQKTCHKQLPGPSVVIMPKKGSTSKAAMSAAAAAAAEEETNRHQDPQQPDIMRQEPPLPLKPLRRVGLGFFGLIGFLVSFVAGIIVLPLLIVVVLVFVILPRLVVQAVIWIRFRSQGIRLLPISASLSASGYEFYTVVVVLRGECRKLTEFRSLFQSVVDAKVGQAPKYPGLGRKLVTRLGFNCWEEGRPVDVCNHVNLLEDDDPEGLSQSRLFQLLQNDFKYGSFKVTRADAPQWEALVIPRFQYDVQVADEEDGLVLLHQEMDFDEIPQDEVFYAVSFRANAAVLNKQETLRMFKEDFMDKRDIHPREQLNVPRSFKFNFLEHIIISLYSLLLTGQVVLAQIWRGVPFSFGEFKMIRPLRENYWMGGEAAKHDAFHLHATRTMSLGGIQTAKNVSRTSVMSVLVSCAGGAARNMLLSMDKRLPDQMRFSIKQYFFGSSTPTTFNCILPSDPYTYPIDRLGHAFFTVAGNRHDLYIHAAKKSIFSALLWVTGAMSVKGGRAMYRWLHNVHILFEIWDLGGKPFSLFSGEDIVVDLFAWNGIDATWADFGITMTTYAGRVKANIIADQGVLGCGMKMRKNMIADEFLEEYTQIAFPCDIKPKYLYKPHILGREELF</sequence>
<evidence type="ECO:0000313" key="3">
    <source>
        <dbReference type="EMBL" id="OXA43405.1"/>
    </source>
</evidence>
<accession>A0A226DCV3</accession>
<evidence type="ECO:0000313" key="4">
    <source>
        <dbReference type="Proteomes" id="UP000198287"/>
    </source>
</evidence>
<feature type="region of interest" description="Disordered" evidence="1">
    <location>
        <begin position="83"/>
        <end position="108"/>
    </location>
</feature>
<keyword evidence="2" id="KW-0472">Membrane</keyword>
<proteinExistence type="predicted"/>
<keyword evidence="2" id="KW-1133">Transmembrane helix</keyword>
<dbReference type="EMBL" id="LNIX01000022">
    <property type="protein sequence ID" value="OXA43405.1"/>
    <property type="molecule type" value="Genomic_DNA"/>
</dbReference>
<keyword evidence="4" id="KW-1185">Reference proteome</keyword>
<organism evidence="3 4">
    <name type="scientific">Folsomia candida</name>
    <name type="common">Springtail</name>
    <dbReference type="NCBI Taxonomy" id="158441"/>
    <lineage>
        <taxon>Eukaryota</taxon>
        <taxon>Metazoa</taxon>
        <taxon>Ecdysozoa</taxon>
        <taxon>Arthropoda</taxon>
        <taxon>Hexapoda</taxon>
        <taxon>Collembola</taxon>
        <taxon>Entomobryomorpha</taxon>
        <taxon>Isotomoidea</taxon>
        <taxon>Isotomidae</taxon>
        <taxon>Proisotominae</taxon>
        <taxon>Folsomia</taxon>
    </lineage>
</organism>
<dbReference type="AlphaFoldDB" id="A0A226DCV3"/>
<feature type="transmembrane region" description="Helical" evidence="2">
    <location>
        <begin position="146"/>
        <end position="166"/>
    </location>
</feature>
<name>A0A226DCV3_FOLCA</name>
<keyword evidence="2" id="KW-0812">Transmembrane</keyword>
<gene>
    <name evidence="3" type="ORF">Fcan01_21748</name>
</gene>
<comment type="caution">
    <text evidence="3">The sequence shown here is derived from an EMBL/GenBank/DDBJ whole genome shotgun (WGS) entry which is preliminary data.</text>
</comment>
<evidence type="ECO:0000256" key="1">
    <source>
        <dbReference type="SAM" id="MobiDB-lite"/>
    </source>
</evidence>
<feature type="transmembrane region" description="Helical" evidence="2">
    <location>
        <begin position="121"/>
        <end position="140"/>
    </location>
</feature>
<protein>
    <submittedName>
        <fullName evidence="3">Uncharacterized protein</fullName>
    </submittedName>
</protein>
<dbReference type="Proteomes" id="UP000198287">
    <property type="component" value="Unassembled WGS sequence"/>
</dbReference>
<reference evidence="3 4" key="1">
    <citation type="submission" date="2015-12" db="EMBL/GenBank/DDBJ databases">
        <title>The genome of Folsomia candida.</title>
        <authorList>
            <person name="Faddeeva A."/>
            <person name="Derks M.F."/>
            <person name="Anvar Y."/>
            <person name="Smit S."/>
            <person name="Van Straalen N."/>
            <person name="Roelofs D."/>
        </authorList>
    </citation>
    <scope>NUCLEOTIDE SEQUENCE [LARGE SCALE GENOMIC DNA]</scope>
    <source>
        <strain evidence="3 4">VU population</strain>
        <tissue evidence="3">Whole body</tissue>
    </source>
</reference>
<evidence type="ECO:0000256" key="2">
    <source>
        <dbReference type="SAM" id="Phobius"/>
    </source>
</evidence>